<evidence type="ECO:0000313" key="1">
    <source>
        <dbReference type="EMBL" id="MBB6131128.1"/>
    </source>
</evidence>
<dbReference type="Proteomes" id="UP000548326">
    <property type="component" value="Unassembled WGS sequence"/>
</dbReference>
<organism evidence="1 2">
    <name type="scientific">Mucilaginibacter lappiensis</name>
    <dbReference type="NCBI Taxonomy" id="354630"/>
    <lineage>
        <taxon>Bacteria</taxon>
        <taxon>Pseudomonadati</taxon>
        <taxon>Bacteroidota</taxon>
        <taxon>Sphingobacteriia</taxon>
        <taxon>Sphingobacteriales</taxon>
        <taxon>Sphingobacteriaceae</taxon>
        <taxon>Mucilaginibacter</taxon>
    </lineage>
</organism>
<dbReference type="EMBL" id="JACHCA010000020">
    <property type="protein sequence ID" value="MBB6131128.1"/>
    <property type="molecule type" value="Genomic_DNA"/>
</dbReference>
<dbReference type="AlphaFoldDB" id="A0A841JQU2"/>
<proteinExistence type="predicted"/>
<name>A0A841JQU2_9SPHI</name>
<gene>
    <name evidence="1" type="ORF">HDF22_005279</name>
</gene>
<accession>A0A841JQU2</accession>
<reference evidence="1 2" key="1">
    <citation type="submission" date="2020-08" db="EMBL/GenBank/DDBJ databases">
        <title>Genomic Encyclopedia of Type Strains, Phase IV (KMG-V): Genome sequencing to study the core and pangenomes of soil and plant-associated prokaryotes.</title>
        <authorList>
            <person name="Whitman W."/>
        </authorList>
    </citation>
    <scope>NUCLEOTIDE SEQUENCE [LARGE SCALE GENOMIC DNA]</scope>
    <source>
        <strain evidence="1 2">MP601</strain>
    </source>
</reference>
<sequence>MVLNKFETCLHKGAISKAVYQNYLYTACLTSSLAADFVLKPNQKAGQLFYFK</sequence>
<protein>
    <submittedName>
        <fullName evidence="1">Uncharacterized protein</fullName>
    </submittedName>
</protein>
<comment type="caution">
    <text evidence="1">The sequence shown here is derived from an EMBL/GenBank/DDBJ whole genome shotgun (WGS) entry which is preliminary data.</text>
</comment>
<evidence type="ECO:0000313" key="2">
    <source>
        <dbReference type="Proteomes" id="UP000548326"/>
    </source>
</evidence>